<evidence type="ECO:0000313" key="3">
    <source>
        <dbReference type="Proteomes" id="UP000299102"/>
    </source>
</evidence>
<evidence type="ECO:0000313" key="2">
    <source>
        <dbReference type="EMBL" id="GBP91066.1"/>
    </source>
</evidence>
<reference evidence="2 3" key="1">
    <citation type="journal article" date="2019" name="Commun. Biol.">
        <title>The bagworm genome reveals a unique fibroin gene that provides high tensile strength.</title>
        <authorList>
            <person name="Kono N."/>
            <person name="Nakamura H."/>
            <person name="Ohtoshi R."/>
            <person name="Tomita M."/>
            <person name="Numata K."/>
            <person name="Arakawa K."/>
        </authorList>
    </citation>
    <scope>NUCLEOTIDE SEQUENCE [LARGE SCALE GENOMIC DNA]</scope>
</reference>
<name>A0A4C1ZRC7_EUMVA</name>
<feature type="region of interest" description="Disordered" evidence="1">
    <location>
        <begin position="146"/>
        <end position="168"/>
    </location>
</feature>
<dbReference type="Proteomes" id="UP000299102">
    <property type="component" value="Unassembled WGS sequence"/>
</dbReference>
<comment type="caution">
    <text evidence="2">The sequence shown here is derived from an EMBL/GenBank/DDBJ whole genome shotgun (WGS) entry which is preliminary data.</text>
</comment>
<accession>A0A4C1ZRC7</accession>
<organism evidence="2 3">
    <name type="scientific">Eumeta variegata</name>
    <name type="common">Bagworm moth</name>
    <name type="synonym">Eumeta japonica</name>
    <dbReference type="NCBI Taxonomy" id="151549"/>
    <lineage>
        <taxon>Eukaryota</taxon>
        <taxon>Metazoa</taxon>
        <taxon>Ecdysozoa</taxon>
        <taxon>Arthropoda</taxon>
        <taxon>Hexapoda</taxon>
        <taxon>Insecta</taxon>
        <taxon>Pterygota</taxon>
        <taxon>Neoptera</taxon>
        <taxon>Endopterygota</taxon>
        <taxon>Lepidoptera</taxon>
        <taxon>Glossata</taxon>
        <taxon>Ditrysia</taxon>
        <taxon>Tineoidea</taxon>
        <taxon>Psychidae</taxon>
        <taxon>Oiketicinae</taxon>
        <taxon>Eumeta</taxon>
    </lineage>
</organism>
<keyword evidence="3" id="KW-1185">Reference proteome</keyword>
<dbReference type="EMBL" id="BGZK01002139">
    <property type="protein sequence ID" value="GBP91066.1"/>
    <property type="molecule type" value="Genomic_DNA"/>
</dbReference>
<gene>
    <name evidence="2" type="ORF">EVAR_90891_1</name>
</gene>
<dbReference type="AlphaFoldDB" id="A0A4C1ZRC7"/>
<proteinExistence type="predicted"/>
<sequence length="168" mass="19025">MHNDVLTTDRVLRVKRCCSAGFRARWNSSTKNGTDLRLGVRALLIIARLTVDEKMSTLSIKRRLLSNFTGEPDTTLQKLHPTRWSSRVNTAALVGRPRGVFAKAAGLQYKAQNSAALKLPAADLETRMIDWLENKNRIETAPRWYDSTPGAFQTQERSSRISKRLGWQ</sequence>
<evidence type="ECO:0000256" key="1">
    <source>
        <dbReference type="SAM" id="MobiDB-lite"/>
    </source>
</evidence>
<protein>
    <submittedName>
        <fullName evidence="2">Uncharacterized protein</fullName>
    </submittedName>
</protein>